<reference evidence="8 9" key="1">
    <citation type="submission" date="2023-07" db="EMBL/GenBank/DDBJ databases">
        <title>The novel representative of Negativicutes class, Anaeroselena agilis gen. nov. sp. nov.</title>
        <authorList>
            <person name="Prokofeva M.I."/>
            <person name="Elcheninov A.G."/>
            <person name="Klyukina A."/>
            <person name="Kublanov I.V."/>
            <person name="Frolov E.N."/>
            <person name="Podosokorskaya O.A."/>
        </authorList>
    </citation>
    <scope>NUCLEOTIDE SEQUENCE [LARGE SCALE GENOMIC DNA]</scope>
    <source>
        <strain evidence="8 9">4137-cl</strain>
    </source>
</reference>
<evidence type="ECO:0000256" key="3">
    <source>
        <dbReference type="ARBA" id="ARBA00022576"/>
    </source>
</evidence>
<dbReference type="RefSeq" id="WP_413782189.1">
    <property type="nucleotide sequence ID" value="NZ_JAUOZS010000001.1"/>
</dbReference>
<dbReference type="EC" id="2.6.1.-" evidence="6"/>
<sequence length="392" mass="42952">MKRLSDLTTGLVGQPMLEILNIANALAATGRTIYRFEVGDSDFDAYPHVIEATKQALDQGNTKYVASNGIEPLRQAIREYTAGKLGFTPELNQIVTMPANSIIDFVIRCTANPGDEIITLDPYFPTYEAVASYTGIRQVTVPLREGFRLDAGDLEARITPKTRLIIINTPGNPTGAVMSEAEIRDVAAVAAKHDIYLLSDEIYAENIYEGRHFSPSFADQCRERTIILSGFSKGHSMSGWRLGYAIGPAELIAKMGLMFNTVYTCLPPFIQHAGIAALATERRLMDERRSYYRSLRDLMVNLLNDIPGVTCAMPAGAIYAFPDISGTGMNSKDFARFVLERAGVALTPGAFFGKRGEGHVRLCYLRNEETIAAACEGMKKALGGNKRAVKFA</sequence>
<evidence type="ECO:0000256" key="6">
    <source>
        <dbReference type="RuleBase" id="RU000481"/>
    </source>
</evidence>
<dbReference type="PROSITE" id="PS00105">
    <property type="entry name" value="AA_TRANSFER_CLASS_1"/>
    <property type="match status" value="1"/>
</dbReference>
<comment type="caution">
    <text evidence="8">The sequence shown here is derived from an EMBL/GenBank/DDBJ whole genome shotgun (WGS) entry which is preliminary data.</text>
</comment>
<dbReference type="InterPro" id="IPR015421">
    <property type="entry name" value="PyrdxlP-dep_Trfase_major"/>
</dbReference>
<dbReference type="Gene3D" id="3.40.640.10">
    <property type="entry name" value="Type I PLP-dependent aspartate aminotransferase-like (Major domain)"/>
    <property type="match status" value="1"/>
</dbReference>
<dbReference type="EMBL" id="JAUOZS010000001">
    <property type="protein sequence ID" value="MDT8903743.1"/>
    <property type="molecule type" value="Genomic_DNA"/>
</dbReference>
<evidence type="ECO:0000256" key="5">
    <source>
        <dbReference type="ARBA" id="ARBA00022898"/>
    </source>
</evidence>
<evidence type="ECO:0000256" key="4">
    <source>
        <dbReference type="ARBA" id="ARBA00022679"/>
    </source>
</evidence>
<dbReference type="InterPro" id="IPR015422">
    <property type="entry name" value="PyrdxlP-dep_Trfase_small"/>
</dbReference>
<dbReference type="GO" id="GO:0008483">
    <property type="term" value="F:transaminase activity"/>
    <property type="evidence" value="ECO:0007669"/>
    <property type="project" value="UniProtKB-KW"/>
</dbReference>
<dbReference type="Gene3D" id="3.90.1150.10">
    <property type="entry name" value="Aspartate Aminotransferase, domain 1"/>
    <property type="match status" value="1"/>
</dbReference>
<gene>
    <name evidence="8" type="ORF">Q4T40_21145</name>
</gene>
<name>A0ABU3P3Y4_9FIRM</name>
<keyword evidence="9" id="KW-1185">Reference proteome</keyword>
<dbReference type="PANTHER" id="PTHR46383">
    <property type="entry name" value="ASPARTATE AMINOTRANSFERASE"/>
    <property type="match status" value="1"/>
</dbReference>
<dbReference type="InterPro" id="IPR015424">
    <property type="entry name" value="PyrdxlP-dep_Trfase"/>
</dbReference>
<keyword evidence="4 6" id="KW-0808">Transferase</keyword>
<protein>
    <recommendedName>
        <fullName evidence="6">Aminotransferase</fullName>
        <ecNumber evidence="6">2.6.1.-</ecNumber>
    </recommendedName>
</protein>
<evidence type="ECO:0000259" key="7">
    <source>
        <dbReference type="Pfam" id="PF00155"/>
    </source>
</evidence>
<keyword evidence="5" id="KW-0663">Pyridoxal phosphate</keyword>
<dbReference type="InterPro" id="IPR050596">
    <property type="entry name" value="AspAT/PAT-like"/>
</dbReference>
<keyword evidence="3 6" id="KW-0032">Aminotransferase</keyword>
<evidence type="ECO:0000313" key="9">
    <source>
        <dbReference type="Proteomes" id="UP001254848"/>
    </source>
</evidence>
<comment type="similarity">
    <text evidence="2 6">Belongs to the class-I pyridoxal-phosphate-dependent aminotransferase family.</text>
</comment>
<evidence type="ECO:0000256" key="1">
    <source>
        <dbReference type="ARBA" id="ARBA00001933"/>
    </source>
</evidence>
<evidence type="ECO:0000256" key="2">
    <source>
        <dbReference type="ARBA" id="ARBA00007441"/>
    </source>
</evidence>
<dbReference type="SUPFAM" id="SSF53383">
    <property type="entry name" value="PLP-dependent transferases"/>
    <property type="match status" value="1"/>
</dbReference>
<feature type="domain" description="Aminotransferase class I/classII large" evidence="7">
    <location>
        <begin position="35"/>
        <end position="376"/>
    </location>
</feature>
<organism evidence="8 9">
    <name type="scientific">Anaeroselena agilis</name>
    <dbReference type="NCBI Taxonomy" id="3063788"/>
    <lineage>
        <taxon>Bacteria</taxon>
        <taxon>Bacillati</taxon>
        <taxon>Bacillota</taxon>
        <taxon>Negativicutes</taxon>
        <taxon>Acetonemataceae</taxon>
        <taxon>Anaeroselena</taxon>
    </lineage>
</organism>
<dbReference type="PANTHER" id="PTHR46383:SF1">
    <property type="entry name" value="ASPARTATE AMINOTRANSFERASE"/>
    <property type="match status" value="1"/>
</dbReference>
<comment type="cofactor">
    <cofactor evidence="1 6">
        <name>pyridoxal 5'-phosphate</name>
        <dbReference type="ChEBI" id="CHEBI:597326"/>
    </cofactor>
</comment>
<dbReference type="InterPro" id="IPR004839">
    <property type="entry name" value="Aminotransferase_I/II_large"/>
</dbReference>
<proteinExistence type="inferred from homology"/>
<dbReference type="Pfam" id="PF00155">
    <property type="entry name" value="Aminotran_1_2"/>
    <property type="match status" value="1"/>
</dbReference>
<evidence type="ECO:0000313" key="8">
    <source>
        <dbReference type="EMBL" id="MDT8903743.1"/>
    </source>
</evidence>
<dbReference type="Proteomes" id="UP001254848">
    <property type="component" value="Unassembled WGS sequence"/>
</dbReference>
<accession>A0ABU3P3Y4</accession>
<dbReference type="InterPro" id="IPR004838">
    <property type="entry name" value="NHTrfase_class1_PyrdxlP-BS"/>
</dbReference>
<dbReference type="CDD" id="cd00609">
    <property type="entry name" value="AAT_like"/>
    <property type="match status" value="1"/>
</dbReference>